<evidence type="ECO:0000256" key="7">
    <source>
        <dbReference type="SAM" id="Coils"/>
    </source>
</evidence>
<keyword evidence="10" id="KW-1185">Reference proteome</keyword>
<dbReference type="Gene3D" id="1.10.287.130">
    <property type="match status" value="1"/>
</dbReference>
<keyword evidence="7" id="KW-0175">Coiled coil</keyword>
<comment type="catalytic activity">
    <reaction evidence="1">
        <text>ATP + protein L-histidine = ADP + protein N-phospho-L-histidine.</text>
        <dbReference type="EC" id="2.7.13.3"/>
    </reaction>
</comment>
<evidence type="ECO:0000256" key="1">
    <source>
        <dbReference type="ARBA" id="ARBA00000085"/>
    </source>
</evidence>
<dbReference type="InterPro" id="IPR003661">
    <property type="entry name" value="HisK_dim/P_dom"/>
</dbReference>
<dbReference type="PROSITE" id="PS50109">
    <property type="entry name" value="HIS_KIN"/>
    <property type="match status" value="1"/>
</dbReference>
<dbReference type="PRINTS" id="PR00344">
    <property type="entry name" value="BCTRLSENSOR"/>
</dbReference>
<dbReference type="Proteomes" id="UP000035963">
    <property type="component" value="Unassembled WGS sequence"/>
</dbReference>
<accession>A0A0J1D1M3</accession>
<sequence length="410" mass="46384">MSQLTAGALKGLATALRQQQKPLTEHWMQLVFGDADVEHSDDLTYRQLADHIPRIFDEICLVLESQDMDSQEHAIEQDARQHGKWRWQQGYRIDELVRELDLLRQVLLAAIGDYAQNHPSFDRKREERARLITDQALSFVTLTSIREAVGERDRKLDEYTRMLERANQELTLRQRLISDLYETRMQVARRVAHDLRNFLNVFATALQLIGRSQAKNDRALALAKRQVADMATLVDEMGEYSKVLGDDSILTVERFDLAELFDELTQLCQASAAAKGLALKGRVDPALSMITSNRLKMKQIALNLLSNAIKYTATGEVELAMVTSGAKHWTLRVSDTGMGISEEDRERVFEEFERAASDEIPGTGLGLAIVKELARELHGVIRFESYKGRGSVFEVRFPLVLEIDGAASVI</sequence>
<keyword evidence="6" id="KW-0902">Two-component regulatory system</keyword>
<reference evidence="9 10" key="1">
    <citation type="journal article" date="2015" name="Genome Announc.">
        <title>Draft Genome Sequence of Burkholderia sp. Strain PML1(12), an Ectomycorrhizosphere-Inhabiting Bacterium with Effective Mineral-Weathering Ability.</title>
        <authorList>
            <person name="Uroz S."/>
            <person name="Oger P."/>
        </authorList>
    </citation>
    <scope>NUCLEOTIDE SEQUENCE [LARGE SCALE GENOMIC DNA]</scope>
    <source>
        <strain evidence="10">PML1(12)</strain>
    </source>
</reference>
<dbReference type="InterPro" id="IPR036890">
    <property type="entry name" value="HATPase_C_sf"/>
</dbReference>
<dbReference type="InterPro" id="IPR036097">
    <property type="entry name" value="HisK_dim/P_sf"/>
</dbReference>
<dbReference type="CDD" id="cd00082">
    <property type="entry name" value="HisKA"/>
    <property type="match status" value="1"/>
</dbReference>
<evidence type="ECO:0000313" key="9">
    <source>
        <dbReference type="EMBL" id="KLU26644.1"/>
    </source>
</evidence>
<dbReference type="EMBL" id="AEJF01000062">
    <property type="protein sequence ID" value="KLU26644.1"/>
    <property type="molecule type" value="Genomic_DNA"/>
</dbReference>
<evidence type="ECO:0000256" key="5">
    <source>
        <dbReference type="ARBA" id="ARBA00022777"/>
    </source>
</evidence>
<dbReference type="SUPFAM" id="SSF55874">
    <property type="entry name" value="ATPase domain of HSP90 chaperone/DNA topoisomerase II/histidine kinase"/>
    <property type="match status" value="1"/>
</dbReference>
<dbReference type="PANTHER" id="PTHR43711:SF28">
    <property type="entry name" value="SENSOR HISTIDINE KINASE YXDK"/>
    <property type="match status" value="1"/>
</dbReference>
<evidence type="ECO:0000259" key="8">
    <source>
        <dbReference type="PROSITE" id="PS50109"/>
    </source>
</evidence>
<dbReference type="SMART" id="SM00387">
    <property type="entry name" value="HATPase_c"/>
    <property type="match status" value="1"/>
</dbReference>
<organism evidence="9 10">
    <name type="scientific">Caballeronia mineralivorans PML1(12)</name>
    <dbReference type="NCBI Taxonomy" id="908627"/>
    <lineage>
        <taxon>Bacteria</taxon>
        <taxon>Pseudomonadati</taxon>
        <taxon>Pseudomonadota</taxon>
        <taxon>Betaproteobacteria</taxon>
        <taxon>Burkholderiales</taxon>
        <taxon>Burkholderiaceae</taxon>
        <taxon>Caballeronia</taxon>
    </lineage>
</organism>
<gene>
    <name evidence="9" type="ORF">EOS_07665</name>
</gene>
<protein>
    <recommendedName>
        <fullName evidence="2">histidine kinase</fullName>
        <ecNumber evidence="2">2.7.13.3</ecNumber>
    </recommendedName>
</protein>
<dbReference type="InterPro" id="IPR004358">
    <property type="entry name" value="Sig_transdc_His_kin-like_C"/>
</dbReference>
<dbReference type="InterPro" id="IPR050736">
    <property type="entry name" value="Sensor_HK_Regulatory"/>
</dbReference>
<dbReference type="AlphaFoldDB" id="A0A0J1D1M3"/>
<keyword evidence="4" id="KW-0808">Transferase</keyword>
<dbReference type="InterPro" id="IPR005467">
    <property type="entry name" value="His_kinase_dom"/>
</dbReference>
<feature type="coiled-coil region" evidence="7">
    <location>
        <begin position="149"/>
        <end position="176"/>
    </location>
</feature>
<dbReference type="OrthoDB" id="568844at2"/>
<keyword evidence="3" id="KW-0597">Phosphoprotein</keyword>
<dbReference type="PATRIC" id="fig|908627.4.peg.1694"/>
<proteinExistence type="predicted"/>
<evidence type="ECO:0000256" key="4">
    <source>
        <dbReference type="ARBA" id="ARBA00022679"/>
    </source>
</evidence>
<dbReference type="GO" id="GO:0000155">
    <property type="term" value="F:phosphorelay sensor kinase activity"/>
    <property type="evidence" value="ECO:0007669"/>
    <property type="project" value="InterPro"/>
</dbReference>
<dbReference type="PANTHER" id="PTHR43711">
    <property type="entry name" value="TWO-COMPONENT HISTIDINE KINASE"/>
    <property type="match status" value="1"/>
</dbReference>
<dbReference type="Gene3D" id="3.30.565.10">
    <property type="entry name" value="Histidine kinase-like ATPase, C-terminal domain"/>
    <property type="match status" value="1"/>
</dbReference>
<dbReference type="RefSeq" id="WP_047846021.1">
    <property type="nucleotide sequence ID" value="NZ_AEJF01000062.1"/>
</dbReference>
<evidence type="ECO:0000256" key="3">
    <source>
        <dbReference type="ARBA" id="ARBA00022553"/>
    </source>
</evidence>
<keyword evidence="5 9" id="KW-0418">Kinase</keyword>
<dbReference type="SUPFAM" id="SSF47384">
    <property type="entry name" value="Homodimeric domain of signal transducing histidine kinase"/>
    <property type="match status" value="1"/>
</dbReference>
<evidence type="ECO:0000313" key="10">
    <source>
        <dbReference type="Proteomes" id="UP000035963"/>
    </source>
</evidence>
<evidence type="ECO:0000256" key="6">
    <source>
        <dbReference type="ARBA" id="ARBA00023012"/>
    </source>
</evidence>
<dbReference type="InterPro" id="IPR003594">
    <property type="entry name" value="HATPase_dom"/>
</dbReference>
<comment type="caution">
    <text evidence="9">The sequence shown here is derived from an EMBL/GenBank/DDBJ whole genome shotgun (WGS) entry which is preliminary data.</text>
</comment>
<dbReference type="EC" id="2.7.13.3" evidence="2"/>
<dbReference type="Pfam" id="PF02518">
    <property type="entry name" value="HATPase_c"/>
    <property type="match status" value="1"/>
</dbReference>
<name>A0A0J1D1M3_9BURK</name>
<evidence type="ECO:0000256" key="2">
    <source>
        <dbReference type="ARBA" id="ARBA00012438"/>
    </source>
</evidence>
<feature type="domain" description="Histidine kinase" evidence="8">
    <location>
        <begin position="190"/>
        <end position="401"/>
    </location>
</feature>